<dbReference type="Proteomes" id="UP001165667">
    <property type="component" value="Unassembled WGS sequence"/>
</dbReference>
<dbReference type="EMBL" id="JAMOIM010000048">
    <property type="protein sequence ID" value="MCW6512387.1"/>
    <property type="molecule type" value="Genomic_DNA"/>
</dbReference>
<proteinExistence type="predicted"/>
<evidence type="ECO:0000256" key="1">
    <source>
        <dbReference type="SAM" id="MobiDB-lite"/>
    </source>
</evidence>
<accession>A0AA41ZAM9</accession>
<gene>
    <name evidence="2" type="ORF">M8523_31200</name>
</gene>
<organism evidence="2 3">
    <name type="scientific">Lichenifustis flavocetrariae</name>
    <dbReference type="NCBI Taxonomy" id="2949735"/>
    <lineage>
        <taxon>Bacteria</taxon>
        <taxon>Pseudomonadati</taxon>
        <taxon>Pseudomonadota</taxon>
        <taxon>Alphaproteobacteria</taxon>
        <taxon>Hyphomicrobiales</taxon>
        <taxon>Lichenihabitantaceae</taxon>
        <taxon>Lichenifustis</taxon>
    </lineage>
</organism>
<evidence type="ECO:0000313" key="2">
    <source>
        <dbReference type="EMBL" id="MCW6512387.1"/>
    </source>
</evidence>
<name>A0AA41ZAM9_9HYPH</name>
<dbReference type="RefSeq" id="WP_282588763.1">
    <property type="nucleotide sequence ID" value="NZ_JAMOIM010000048.1"/>
</dbReference>
<sequence length="64" mass="6694">MTDGKWVANCLAVCLSVDDACGPDVPISTSMISASKDRRPGGVEFTKPSPGTSRIRGTVDPVNE</sequence>
<reference evidence="2" key="1">
    <citation type="submission" date="2022-05" db="EMBL/GenBank/DDBJ databases">
        <authorList>
            <person name="Pankratov T."/>
        </authorList>
    </citation>
    <scope>NUCLEOTIDE SEQUENCE</scope>
    <source>
        <strain evidence="2">BP6-180914</strain>
    </source>
</reference>
<keyword evidence="3" id="KW-1185">Reference proteome</keyword>
<comment type="caution">
    <text evidence="2">The sequence shown here is derived from an EMBL/GenBank/DDBJ whole genome shotgun (WGS) entry which is preliminary data.</text>
</comment>
<feature type="region of interest" description="Disordered" evidence="1">
    <location>
        <begin position="31"/>
        <end position="64"/>
    </location>
</feature>
<evidence type="ECO:0000313" key="3">
    <source>
        <dbReference type="Proteomes" id="UP001165667"/>
    </source>
</evidence>
<dbReference type="AlphaFoldDB" id="A0AA41ZAM9"/>
<protein>
    <submittedName>
        <fullName evidence="2">Uncharacterized protein</fullName>
    </submittedName>
</protein>